<dbReference type="AlphaFoldDB" id="A0A2X3KD84"/>
<evidence type="ECO:0000313" key="2">
    <source>
        <dbReference type="Proteomes" id="UP000250234"/>
    </source>
</evidence>
<reference evidence="1 2" key="1">
    <citation type="submission" date="2018-06" db="EMBL/GenBank/DDBJ databases">
        <authorList>
            <consortium name="Pathogen Informatics"/>
            <person name="Doyle S."/>
        </authorList>
    </citation>
    <scope>NUCLEOTIDE SEQUENCE [LARGE SCALE GENOMIC DNA]</scope>
    <source>
        <strain evidence="1 2">NCTC8081</strain>
    </source>
</reference>
<dbReference type="EMBL" id="UAWO01000006">
    <property type="protein sequence ID" value="SQC85440.1"/>
    <property type="molecule type" value="Genomic_DNA"/>
</dbReference>
<protein>
    <submittedName>
        <fullName evidence="1">Uncharacterized protein</fullName>
    </submittedName>
</protein>
<name>A0A2X3KD84_CLOPF</name>
<organism evidence="1 2">
    <name type="scientific">Clostridium perfringens</name>
    <dbReference type="NCBI Taxonomy" id="1502"/>
    <lineage>
        <taxon>Bacteria</taxon>
        <taxon>Bacillati</taxon>
        <taxon>Bacillota</taxon>
        <taxon>Clostridia</taxon>
        <taxon>Eubacteriales</taxon>
        <taxon>Clostridiaceae</taxon>
        <taxon>Clostridium</taxon>
    </lineage>
</organism>
<proteinExistence type="predicted"/>
<gene>
    <name evidence="1" type="ORF">NCTC8081_03233</name>
</gene>
<evidence type="ECO:0000313" key="1">
    <source>
        <dbReference type="EMBL" id="SQC85440.1"/>
    </source>
</evidence>
<dbReference type="Proteomes" id="UP000250234">
    <property type="component" value="Unassembled WGS sequence"/>
</dbReference>
<sequence length="116" mass="13466">MNILKRFFRKKNIDKESIAVTIDTKSFSNSSDICEDIKKNISDGLSEKKQEQIIKPHGKVCESKNLIDGKAYKVLSITNEFGECEVDLSFKVINEYGEEVWVDDWDCEEIPRVKRF</sequence>
<dbReference type="RefSeq" id="WP_111946610.1">
    <property type="nucleotide sequence ID" value="NZ_CATNYA010000055.1"/>
</dbReference>
<accession>A0A2X3KD84</accession>